<protein>
    <recommendedName>
        <fullName evidence="3">isochorismate synthase</fullName>
        <ecNumber evidence="3">5.4.4.2</ecNumber>
    </recommendedName>
    <alternativeName>
        <fullName evidence="5">Isochorismate mutase</fullName>
    </alternativeName>
</protein>
<evidence type="ECO:0000259" key="6">
    <source>
        <dbReference type="Pfam" id="PF00425"/>
    </source>
</evidence>
<dbReference type="Gene3D" id="3.60.120.10">
    <property type="entry name" value="Anthranilate synthase"/>
    <property type="match status" value="1"/>
</dbReference>
<dbReference type="Pfam" id="PF00425">
    <property type="entry name" value="Chorismate_bind"/>
    <property type="match status" value="1"/>
</dbReference>
<evidence type="ECO:0000313" key="7">
    <source>
        <dbReference type="EMBL" id="TYP75017.1"/>
    </source>
</evidence>
<dbReference type="InterPro" id="IPR015890">
    <property type="entry name" value="Chorismate_C"/>
</dbReference>
<keyword evidence="8" id="KW-1185">Reference proteome</keyword>
<organism evidence="7 8">
    <name type="scientific">Aquimarina intermedia</name>
    <dbReference type="NCBI Taxonomy" id="350814"/>
    <lineage>
        <taxon>Bacteria</taxon>
        <taxon>Pseudomonadati</taxon>
        <taxon>Bacteroidota</taxon>
        <taxon>Flavobacteriia</taxon>
        <taxon>Flavobacteriales</taxon>
        <taxon>Flavobacteriaceae</taxon>
        <taxon>Aquimarina</taxon>
    </lineage>
</organism>
<evidence type="ECO:0000313" key="8">
    <source>
        <dbReference type="Proteomes" id="UP000324376"/>
    </source>
</evidence>
<comment type="similarity">
    <text evidence="2">Belongs to the isochorismate synthase family.</text>
</comment>
<sequence length="356" mass="41161">MKSPSLYSRAHKQINEVKPFVLFRRPDSEILESYYQTDNSLNYTEDLTDQGFVMAPFDTQQKSILFPLSKSIKESERIISRDTEGYDQIKSKSIDPTSDKHIALVAQGIQKIKEGLFDKVVLSREECLTVDKKDWIKVFDKLLHFYPTAFVYIWFHPKVGLWMGATPETLLSINKNKLSTMALAATQLYTKTKRVDWDPKEKKEQQLVTDYIREALEPLGDHLKISEPYTHRAGNLVHLRSDINAEIDFKLITLQEIVQKLHPTPAVCGLPKATALQFIKKHESYNRAFYTGYLGEIVKDDTSKIDADLYVNLRCMQIFDEEVKIYVGGGITKDSVPEKEWEETVRKTQTMKKVLW</sequence>
<dbReference type="AlphaFoldDB" id="A0A5S5C6U6"/>
<dbReference type="InterPro" id="IPR004561">
    <property type="entry name" value="IsoChor_synthase"/>
</dbReference>
<dbReference type="EMBL" id="VNHU01000003">
    <property type="protein sequence ID" value="TYP75017.1"/>
    <property type="molecule type" value="Genomic_DNA"/>
</dbReference>
<feature type="domain" description="Chorismate-utilising enzyme C-terminal" evidence="6">
    <location>
        <begin position="99"/>
        <end position="347"/>
    </location>
</feature>
<reference evidence="7 8" key="1">
    <citation type="submission" date="2019-07" db="EMBL/GenBank/DDBJ databases">
        <title>Genomic Encyclopedia of Archaeal and Bacterial Type Strains, Phase II (KMG-II): from individual species to whole genera.</title>
        <authorList>
            <person name="Goeker M."/>
        </authorList>
    </citation>
    <scope>NUCLEOTIDE SEQUENCE [LARGE SCALE GENOMIC DNA]</scope>
    <source>
        <strain evidence="7 8">DSM 17527</strain>
    </source>
</reference>
<dbReference type="PANTHER" id="PTHR42839">
    <property type="entry name" value="ISOCHORISMATE SYNTHASE ENTC"/>
    <property type="match status" value="1"/>
</dbReference>
<dbReference type="NCBIfam" id="TIGR00543">
    <property type="entry name" value="isochor_syn"/>
    <property type="match status" value="1"/>
</dbReference>
<evidence type="ECO:0000256" key="3">
    <source>
        <dbReference type="ARBA" id="ARBA00012824"/>
    </source>
</evidence>
<evidence type="ECO:0000256" key="5">
    <source>
        <dbReference type="ARBA" id="ARBA00041564"/>
    </source>
</evidence>
<dbReference type="OrthoDB" id="9806579at2"/>
<dbReference type="InterPro" id="IPR005801">
    <property type="entry name" value="ADC_synthase"/>
</dbReference>
<comment type="caution">
    <text evidence="7">The sequence shown here is derived from an EMBL/GenBank/DDBJ whole genome shotgun (WGS) entry which is preliminary data.</text>
</comment>
<dbReference type="SUPFAM" id="SSF56322">
    <property type="entry name" value="ADC synthase"/>
    <property type="match status" value="1"/>
</dbReference>
<dbReference type="Proteomes" id="UP000324376">
    <property type="component" value="Unassembled WGS sequence"/>
</dbReference>
<name>A0A5S5C6U6_9FLAO</name>
<evidence type="ECO:0000256" key="2">
    <source>
        <dbReference type="ARBA" id="ARBA00005297"/>
    </source>
</evidence>
<proteinExistence type="inferred from homology"/>
<dbReference type="EC" id="5.4.4.2" evidence="3"/>
<dbReference type="RefSeq" id="WP_148782022.1">
    <property type="nucleotide sequence ID" value="NZ_VNHU01000003.1"/>
</dbReference>
<gene>
    <name evidence="7" type="ORF">BD809_10379</name>
</gene>
<dbReference type="GO" id="GO:0008909">
    <property type="term" value="F:isochorismate synthase activity"/>
    <property type="evidence" value="ECO:0007669"/>
    <property type="project" value="UniProtKB-EC"/>
</dbReference>
<accession>A0A5S5C6U6</accession>
<keyword evidence="4" id="KW-0413">Isomerase</keyword>
<evidence type="ECO:0000256" key="4">
    <source>
        <dbReference type="ARBA" id="ARBA00023235"/>
    </source>
</evidence>
<evidence type="ECO:0000256" key="1">
    <source>
        <dbReference type="ARBA" id="ARBA00000799"/>
    </source>
</evidence>
<comment type="catalytic activity">
    <reaction evidence="1">
        <text>chorismate = isochorismate</text>
        <dbReference type="Rhea" id="RHEA:18985"/>
        <dbReference type="ChEBI" id="CHEBI:29748"/>
        <dbReference type="ChEBI" id="CHEBI:29780"/>
        <dbReference type="EC" id="5.4.4.2"/>
    </reaction>
</comment>
<dbReference type="PANTHER" id="PTHR42839:SF2">
    <property type="entry name" value="ISOCHORISMATE SYNTHASE ENTC"/>
    <property type="match status" value="1"/>
</dbReference>